<comment type="caution">
    <text evidence="2">The sequence shown here is derived from an EMBL/GenBank/DDBJ whole genome shotgun (WGS) entry which is preliminary data.</text>
</comment>
<evidence type="ECO:0000313" key="2">
    <source>
        <dbReference type="EMBL" id="KAG8227265.1"/>
    </source>
</evidence>
<sequence length="145" mass="16357">MSAYFLPRSFLMAILQRHSCNINVPLCNLKFSIDSGERDSKTGVLVYGLFLEGGSWNELSSCLEESEAGKLYLEMPKLNLVPVDASAVSKAKMFSCPMYNNTERRESSLYSTFSSNYIMSVDVKTVKTESHWIKRGTAILYQIDD</sequence>
<dbReference type="PANTHER" id="PTHR22878">
    <property type="entry name" value="DYNEIN HEAVY CHAIN 6, AXONEMAL-LIKE-RELATED"/>
    <property type="match status" value="1"/>
</dbReference>
<dbReference type="Gene3D" id="3.10.490.20">
    <property type="match status" value="1"/>
</dbReference>
<accession>A0A8K0K4R0</accession>
<dbReference type="AlphaFoldDB" id="A0A8K0K4R0"/>
<evidence type="ECO:0000313" key="3">
    <source>
        <dbReference type="Proteomes" id="UP000792457"/>
    </source>
</evidence>
<feature type="domain" description="Dynein heavy chain C-terminal" evidence="1">
    <location>
        <begin position="1"/>
        <end position="140"/>
    </location>
</feature>
<dbReference type="InterPro" id="IPR043160">
    <property type="entry name" value="Dynein_C_barrel"/>
</dbReference>
<dbReference type="GO" id="GO:0051959">
    <property type="term" value="F:dynein light intermediate chain binding"/>
    <property type="evidence" value="ECO:0007669"/>
    <property type="project" value="InterPro"/>
</dbReference>
<dbReference type="GO" id="GO:0007018">
    <property type="term" value="P:microtubule-based movement"/>
    <property type="evidence" value="ECO:0007669"/>
    <property type="project" value="InterPro"/>
</dbReference>
<dbReference type="PANTHER" id="PTHR22878:SF69">
    <property type="entry name" value="DYNEIN HEAVY CHAIN"/>
    <property type="match status" value="1"/>
</dbReference>
<dbReference type="InterPro" id="IPR041228">
    <property type="entry name" value="Dynein_C"/>
</dbReference>
<evidence type="ECO:0000259" key="1">
    <source>
        <dbReference type="Pfam" id="PF18199"/>
    </source>
</evidence>
<name>A0A8K0K4R0_LADFU</name>
<dbReference type="Pfam" id="PF18199">
    <property type="entry name" value="Dynein_C"/>
    <property type="match status" value="1"/>
</dbReference>
<organism evidence="2 3">
    <name type="scientific">Ladona fulva</name>
    <name type="common">Scarce chaser dragonfly</name>
    <name type="synonym">Libellula fulva</name>
    <dbReference type="NCBI Taxonomy" id="123851"/>
    <lineage>
        <taxon>Eukaryota</taxon>
        <taxon>Metazoa</taxon>
        <taxon>Ecdysozoa</taxon>
        <taxon>Arthropoda</taxon>
        <taxon>Hexapoda</taxon>
        <taxon>Insecta</taxon>
        <taxon>Pterygota</taxon>
        <taxon>Palaeoptera</taxon>
        <taxon>Odonata</taxon>
        <taxon>Epiprocta</taxon>
        <taxon>Anisoptera</taxon>
        <taxon>Libelluloidea</taxon>
        <taxon>Libellulidae</taxon>
        <taxon>Ladona</taxon>
    </lineage>
</organism>
<reference evidence="2" key="1">
    <citation type="submission" date="2013-04" db="EMBL/GenBank/DDBJ databases">
        <authorList>
            <person name="Qu J."/>
            <person name="Murali S.C."/>
            <person name="Bandaranaike D."/>
            <person name="Bellair M."/>
            <person name="Blankenburg K."/>
            <person name="Chao H."/>
            <person name="Dinh H."/>
            <person name="Doddapaneni H."/>
            <person name="Downs B."/>
            <person name="Dugan-Rocha S."/>
            <person name="Elkadiri S."/>
            <person name="Gnanaolivu R.D."/>
            <person name="Hernandez B."/>
            <person name="Javaid M."/>
            <person name="Jayaseelan J.C."/>
            <person name="Lee S."/>
            <person name="Li M."/>
            <person name="Ming W."/>
            <person name="Munidasa M."/>
            <person name="Muniz J."/>
            <person name="Nguyen L."/>
            <person name="Ongeri F."/>
            <person name="Osuji N."/>
            <person name="Pu L.-L."/>
            <person name="Puazo M."/>
            <person name="Qu C."/>
            <person name="Quiroz J."/>
            <person name="Raj R."/>
            <person name="Weissenberger G."/>
            <person name="Xin Y."/>
            <person name="Zou X."/>
            <person name="Han Y."/>
            <person name="Richards S."/>
            <person name="Worley K."/>
            <person name="Muzny D."/>
            <person name="Gibbs R."/>
        </authorList>
    </citation>
    <scope>NUCLEOTIDE SEQUENCE</scope>
    <source>
        <strain evidence="2">Sampled in the wild</strain>
    </source>
</reference>
<protein>
    <recommendedName>
        <fullName evidence="1">Dynein heavy chain C-terminal domain-containing protein</fullName>
    </recommendedName>
</protein>
<dbReference type="EMBL" id="KZ308316">
    <property type="protein sequence ID" value="KAG8227265.1"/>
    <property type="molecule type" value="Genomic_DNA"/>
</dbReference>
<dbReference type="FunFam" id="3.10.490.20:FF:000009">
    <property type="entry name" value="Dynein heavy chain 4"/>
    <property type="match status" value="1"/>
</dbReference>
<dbReference type="GO" id="GO:0045505">
    <property type="term" value="F:dynein intermediate chain binding"/>
    <property type="evidence" value="ECO:0007669"/>
    <property type="project" value="InterPro"/>
</dbReference>
<dbReference type="OrthoDB" id="5593012at2759"/>
<gene>
    <name evidence="2" type="ORF">J437_LFUL003998</name>
</gene>
<keyword evidence="3" id="KW-1185">Reference proteome</keyword>
<proteinExistence type="predicted"/>
<dbReference type="Proteomes" id="UP000792457">
    <property type="component" value="Unassembled WGS sequence"/>
</dbReference>
<reference evidence="2" key="2">
    <citation type="submission" date="2017-10" db="EMBL/GenBank/DDBJ databases">
        <title>Ladona fulva Genome sequencing and assembly.</title>
        <authorList>
            <person name="Murali S."/>
            <person name="Richards S."/>
            <person name="Bandaranaike D."/>
            <person name="Bellair M."/>
            <person name="Blankenburg K."/>
            <person name="Chao H."/>
            <person name="Dinh H."/>
            <person name="Doddapaneni H."/>
            <person name="Dugan-Rocha S."/>
            <person name="Elkadiri S."/>
            <person name="Gnanaolivu R."/>
            <person name="Hernandez B."/>
            <person name="Skinner E."/>
            <person name="Javaid M."/>
            <person name="Lee S."/>
            <person name="Li M."/>
            <person name="Ming W."/>
            <person name="Munidasa M."/>
            <person name="Muniz J."/>
            <person name="Nguyen L."/>
            <person name="Hughes D."/>
            <person name="Osuji N."/>
            <person name="Pu L.-L."/>
            <person name="Puazo M."/>
            <person name="Qu C."/>
            <person name="Quiroz J."/>
            <person name="Raj R."/>
            <person name="Weissenberger G."/>
            <person name="Xin Y."/>
            <person name="Zou X."/>
            <person name="Han Y."/>
            <person name="Worley K."/>
            <person name="Muzny D."/>
            <person name="Gibbs R."/>
        </authorList>
    </citation>
    <scope>NUCLEOTIDE SEQUENCE</scope>
    <source>
        <strain evidence="2">Sampled in the wild</strain>
    </source>
</reference>
<dbReference type="InterPro" id="IPR026983">
    <property type="entry name" value="DHC"/>
</dbReference>
<dbReference type="GO" id="GO:0030286">
    <property type="term" value="C:dynein complex"/>
    <property type="evidence" value="ECO:0007669"/>
    <property type="project" value="InterPro"/>
</dbReference>